<evidence type="ECO:0008006" key="3">
    <source>
        <dbReference type="Google" id="ProtNLM"/>
    </source>
</evidence>
<organism evidence="1 2">
    <name type="scientific">Paenibacillus contaminans</name>
    <dbReference type="NCBI Taxonomy" id="450362"/>
    <lineage>
        <taxon>Bacteria</taxon>
        <taxon>Bacillati</taxon>
        <taxon>Bacillota</taxon>
        <taxon>Bacilli</taxon>
        <taxon>Bacillales</taxon>
        <taxon>Paenibacillaceae</taxon>
        <taxon>Paenibacillus</taxon>
    </lineage>
</organism>
<sequence>MMLEAIKQAAAAAIEAGAPMAIMFGEVTRIDPLEVTVDQRFALDADFLIVPENLTRYEIDLRHDQAYADSGESGMATRMTEPALPEEPIVIRKGLEAGDRLILLRMQGGQKYLIFDKVVGP</sequence>
<name>A0A329MLY2_9BACL</name>
<proteinExistence type="predicted"/>
<dbReference type="Proteomes" id="UP000250369">
    <property type="component" value="Unassembled WGS sequence"/>
</dbReference>
<gene>
    <name evidence="1" type="ORF">DQG23_19945</name>
</gene>
<comment type="caution">
    <text evidence="1">The sequence shown here is derived from an EMBL/GenBank/DDBJ whole genome shotgun (WGS) entry which is preliminary data.</text>
</comment>
<protein>
    <recommendedName>
        <fullName evidence="3">DUF2577 domain-containing protein</fullName>
    </recommendedName>
</protein>
<evidence type="ECO:0000313" key="2">
    <source>
        <dbReference type="Proteomes" id="UP000250369"/>
    </source>
</evidence>
<accession>A0A329MLY2</accession>
<reference evidence="1 2" key="1">
    <citation type="journal article" date="2009" name="Int. J. Syst. Evol. Microbiol.">
        <title>Paenibacillus contaminans sp. nov., isolated from a contaminated laboratory plate.</title>
        <authorList>
            <person name="Chou J.H."/>
            <person name="Lee J.H."/>
            <person name="Lin M.C."/>
            <person name="Chang P.S."/>
            <person name="Arun A.B."/>
            <person name="Young C.C."/>
            <person name="Chen W.M."/>
        </authorList>
    </citation>
    <scope>NUCLEOTIDE SEQUENCE [LARGE SCALE GENOMIC DNA]</scope>
    <source>
        <strain evidence="1 2">CKOBP-6</strain>
    </source>
</reference>
<dbReference type="InterPro" id="IPR022555">
    <property type="entry name" value="DUF2577"/>
</dbReference>
<keyword evidence="2" id="KW-1185">Reference proteome</keyword>
<dbReference type="EMBL" id="QMFB01000011">
    <property type="protein sequence ID" value="RAV19723.1"/>
    <property type="molecule type" value="Genomic_DNA"/>
</dbReference>
<dbReference type="OrthoDB" id="95576at2"/>
<dbReference type="Pfam" id="PF10844">
    <property type="entry name" value="DUF2577"/>
    <property type="match status" value="1"/>
</dbReference>
<dbReference type="AlphaFoldDB" id="A0A329MLY2"/>
<evidence type="ECO:0000313" key="1">
    <source>
        <dbReference type="EMBL" id="RAV19723.1"/>
    </source>
</evidence>